<name>A0A0M2PV62_PROHO</name>
<keyword evidence="1" id="KW-0472">Membrane</keyword>
<gene>
    <name evidence="2" type="ORF">PROH_20490</name>
</gene>
<keyword evidence="1" id="KW-0812">Transmembrane</keyword>
<accession>A0A0M2PV62</accession>
<dbReference type="InterPro" id="IPR025187">
    <property type="entry name" value="DUF4112"/>
</dbReference>
<keyword evidence="1" id="KW-1133">Transmembrane helix</keyword>
<dbReference type="PANTHER" id="PTHR35519:SF2">
    <property type="entry name" value="PH DOMAIN PROTEIN"/>
    <property type="match status" value="1"/>
</dbReference>
<keyword evidence="3" id="KW-1185">Reference proteome</keyword>
<proteinExistence type="predicted"/>
<dbReference type="AlphaFoldDB" id="A0A0M2PV62"/>
<evidence type="ECO:0000313" key="2">
    <source>
        <dbReference type="EMBL" id="KKI98266.1"/>
    </source>
</evidence>
<dbReference type="eggNOG" id="ENOG5032RYR">
    <property type="taxonomic scope" value="Bacteria"/>
</dbReference>
<sequence>MILKEIELLVRFLDGAFTLPFFNQPIGIDALVGLLPVGGDVVAAVASGYIVVRAGMMGVPRRKLWAMAINIALDTLLGSVPVAGDIFDVYWKANVRNIDIVRSHFGLPPFSLGKK</sequence>
<dbReference type="EMBL" id="AJTX02000010">
    <property type="protein sequence ID" value="KKI98266.1"/>
    <property type="molecule type" value="Genomic_DNA"/>
</dbReference>
<reference evidence="2" key="1">
    <citation type="submission" date="2012-04" db="EMBL/GenBank/DDBJ databases">
        <authorList>
            <person name="Borisov I.G."/>
            <person name="Ivanikova N.V."/>
            <person name="Pinevich A.V."/>
        </authorList>
    </citation>
    <scope>NUCLEOTIDE SEQUENCE [LARGE SCALE GENOMIC DNA]</scope>
    <source>
        <strain evidence="2">CALU 1027</strain>
    </source>
</reference>
<dbReference type="Proteomes" id="UP000034681">
    <property type="component" value="Unassembled WGS sequence"/>
</dbReference>
<dbReference type="Pfam" id="PF13430">
    <property type="entry name" value="DUF4112"/>
    <property type="match status" value="1"/>
</dbReference>
<dbReference type="PANTHER" id="PTHR35519">
    <property type="entry name" value="MEMBRANE PROTEINS"/>
    <property type="match status" value="1"/>
</dbReference>
<evidence type="ECO:0008006" key="4">
    <source>
        <dbReference type="Google" id="ProtNLM"/>
    </source>
</evidence>
<protein>
    <recommendedName>
        <fullName evidence="4">DUF4112 domain-containing protein</fullName>
    </recommendedName>
</protein>
<evidence type="ECO:0000313" key="3">
    <source>
        <dbReference type="Proteomes" id="UP000034681"/>
    </source>
</evidence>
<feature type="transmembrane region" description="Helical" evidence="1">
    <location>
        <begin position="30"/>
        <end position="52"/>
    </location>
</feature>
<evidence type="ECO:0000256" key="1">
    <source>
        <dbReference type="SAM" id="Phobius"/>
    </source>
</evidence>
<comment type="caution">
    <text evidence="2">The sequence shown here is derived from an EMBL/GenBank/DDBJ whole genome shotgun (WGS) entry which is preliminary data.</text>
</comment>
<feature type="transmembrane region" description="Helical" evidence="1">
    <location>
        <begin position="64"/>
        <end position="84"/>
    </location>
</feature>
<organism evidence="2 3">
    <name type="scientific">Prochlorothrix hollandica PCC 9006 = CALU 1027</name>
    <dbReference type="NCBI Taxonomy" id="317619"/>
    <lineage>
        <taxon>Bacteria</taxon>
        <taxon>Bacillati</taxon>
        <taxon>Cyanobacteriota</taxon>
        <taxon>Cyanophyceae</taxon>
        <taxon>Prochlorotrichales</taxon>
        <taxon>Prochlorotrichaceae</taxon>
        <taxon>Prochlorothrix</taxon>
    </lineage>
</organism>